<dbReference type="PANTHER" id="PTHR23507">
    <property type="entry name" value="ZGC:174356"/>
    <property type="match status" value="1"/>
</dbReference>
<accession>A0A8S3Z8W1</accession>
<evidence type="ECO:0000256" key="4">
    <source>
        <dbReference type="ARBA" id="ARBA00023136"/>
    </source>
</evidence>
<keyword evidence="4 6" id="KW-0472">Membrane</keyword>
<dbReference type="OrthoDB" id="419734at2759"/>
<proteinExistence type="predicted"/>
<feature type="transmembrane region" description="Helical" evidence="6">
    <location>
        <begin position="343"/>
        <end position="361"/>
    </location>
</feature>
<reference evidence="7" key="1">
    <citation type="submission" date="2021-04" db="EMBL/GenBank/DDBJ databases">
        <authorList>
            <consortium name="Molecular Ecology Group"/>
        </authorList>
    </citation>
    <scope>NUCLEOTIDE SEQUENCE</scope>
</reference>
<dbReference type="EMBL" id="CAJHNH020001721">
    <property type="protein sequence ID" value="CAG5124190.1"/>
    <property type="molecule type" value="Genomic_DNA"/>
</dbReference>
<feature type="transmembrane region" description="Helical" evidence="6">
    <location>
        <begin position="117"/>
        <end position="138"/>
    </location>
</feature>
<comment type="caution">
    <text evidence="7">The sequence shown here is derived from an EMBL/GenBank/DDBJ whole genome shotgun (WGS) entry which is preliminary data.</text>
</comment>
<dbReference type="PANTHER" id="PTHR23507:SF1">
    <property type="entry name" value="FI18259P1-RELATED"/>
    <property type="match status" value="1"/>
</dbReference>
<feature type="transmembrane region" description="Helical" evidence="6">
    <location>
        <begin position="144"/>
        <end position="168"/>
    </location>
</feature>
<evidence type="ECO:0000256" key="3">
    <source>
        <dbReference type="ARBA" id="ARBA00022989"/>
    </source>
</evidence>
<evidence type="ECO:0000256" key="1">
    <source>
        <dbReference type="ARBA" id="ARBA00004141"/>
    </source>
</evidence>
<dbReference type="Proteomes" id="UP000678393">
    <property type="component" value="Unassembled WGS sequence"/>
</dbReference>
<feature type="region of interest" description="Disordered" evidence="5">
    <location>
        <begin position="477"/>
        <end position="498"/>
    </location>
</feature>
<evidence type="ECO:0000256" key="2">
    <source>
        <dbReference type="ARBA" id="ARBA00022692"/>
    </source>
</evidence>
<evidence type="ECO:0000256" key="6">
    <source>
        <dbReference type="SAM" id="Phobius"/>
    </source>
</evidence>
<evidence type="ECO:0000313" key="8">
    <source>
        <dbReference type="Proteomes" id="UP000678393"/>
    </source>
</evidence>
<keyword evidence="2 6" id="KW-0812">Transmembrane</keyword>
<feature type="transmembrane region" description="Helical" evidence="6">
    <location>
        <begin position="180"/>
        <end position="204"/>
    </location>
</feature>
<organism evidence="7 8">
    <name type="scientific">Candidula unifasciata</name>
    <dbReference type="NCBI Taxonomy" id="100452"/>
    <lineage>
        <taxon>Eukaryota</taxon>
        <taxon>Metazoa</taxon>
        <taxon>Spiralia</taxon>
        <taxon>Lophotrochozoa</taxon>
        <taxon>Mollusca</taxon>
        <taxon>Gastropoda</taxon>
        <taxon>Heterobranchia</taxon>
        <taxon>Euthyneura</taxon>
        <taxon>Panpulmonata</taxon>
        <taxon>Eupulmonata</taxon>
        <taxon>Stylommatophora</taxon>
        <taxon>Helicina</taxon>
        <taxon>Helicoidea</taxon>
        <taxon>Geomitridae</taxon>
        <taxon>Candidula</taxon>
    </lineage>
</organism>
<evidence type="ECO:0000313" key="7">
    <source>
        <dbReference type="EMBL" id="CAG5124190.1"/>
    </source>
</evidence>
<name>A0A8S3Z8W1_9EUPU</name>
<dbReference type="GO" id="GO:0016020">
    <property type="term" value="C:membrane"/>
    <property type="evidence" value="ECO:0007669"/>
    <property type="project" value="UniProtKB-SubCell"/>
</dbReference>
<sequence length="498" mass="55260">MSSKQTSGCCSGFKFRWSMITVEPIVFLYMVASNLQFPTFQALVYKKTCLQTFNASFCEDMDNKTFQKLHKDKQTVIQGDASHWILLSNVGMTVPSILIVLLFVGSWGDRVNRKLPILIPCIGALIYNLVNLVNAYYMDWPLDYLMIGPVFNGLFGSYTTVLMGVYTYTTHVASANHKTTRVAIVESMTFIAGTISVFVSGLLLDAVGYVAVNGICCGCVGLASLYGVFCLKSIKPEPNDQRESCCQFWILGALADTVRCIRRPRVKPYFSILVLEIVILNIMQMCTTGENDILFLFLARSPRSFNSVQYGYFKGTENFTRSVALLTLLPVLKHCFHLRDTTVVLIGIFSKATGLVILGLAENLTMVFIVVVFAMLQGFPAAALRSNMSSLVDKYEQGRLFAIVAACEGFINLVTTLIFNGWYPKTLDTFDGTCFEFAAGLCGLALLITCFIHLKLRVTDQNEDGLKQLQTSGGTKLDTTTTTDTNTNGNENIWKTRL</sequence>
<keyword evidence="8" id="KW-1185">Reference proteome</keyword>
<evidence type="ECO:0008006" key="9">
    <source>
        <dbReference type="Google" id="ProtNLM"/>
    </source>
</evidence>
<keyword evidence="3 6" id="KW-1133">Transmembrane helix</keyword>
<feature type="transmembrane region" description="Helical" evidence="6">
    <location>
        <begin position="400"/>
        <end position="423"/>
    </location>
</feature>
<feature type="transmembrane region" description="Helical" evidence="6">
    <location>
        <begin position="367"/>
        <end position="388"/>
    </location>
</feature>
<gene>
    <name evidence="7" type="ORF">CUNI_LOCUS9748</name>
</gene>
<dbReference type="InterPro" id="IPR011701">
    <property type="entry name" value="MFS"/>
</dbReference>
<feature type="compositionally biased region" description="Low complexity" evidence="5">
    <location>
        <begin position="477"/>
        <end position="490"/>
    </location>
</feature>
<feature type="transmembrane region" description="Helical" evidence="6">
    <location>
        <begin position="435"/>
        <end position="454"/>
    </location>
</feature>
<dbReference type="AlphaFoldDB" id="A0A8S3Z8W1"/>
<comment type="subcellular location">
    <subcellularLocation>
        <location evidence="1">Membrane</location>
        <topology evidence="1">Multi-pass membrane protein</topology>
    </subcellularLocation>
</comment>
<evidence type="ECO:0000256" key="5">
    <source>
        <dbReference type="SAM" id="MobiDB-lite"/>
    </source>
</evidence>
<dbReference type="InterPro" id="IPR036259">
    <property type="entry name" value="MFS_trans_sf"/>
</dbReference>
<dbReference type="SUPFAM" id="SSF103473">
    <property type="entry name" value="MFS general substrate transporter"/>
    <property type="match status" value="1"/>
</dbReference>
<feature type="transmembrane region" description="Helical" evidence="6">
    <location>
        <begin position="210"/>
        <end position="231"/>
    </location>
</feature>
<feature type="transmembrane region" description="Helical" evidence="6">
    <location>
        <begin position="84"/>
        <end position="105"/>
    </location>
</feature>
<protein>
    <recommendedName>
        <fullName evidence="9">Proton-coupled folate transporter</fullName>
    </recommendedName>
</protein>
<dbReference type="Gene3D" id="1.20.1250.20">
    <property type="entry name" value="MFS general substrate transporter like domains"/>
    <property type="match status" value="1"/>
</dbReference>
<dbReference type="Pfam" id="PF07690">
    <property type="entry name" value="MFS_1"/>
    <property type="match status" value="1"/>
</dbReference>
<dbReference type="GO" id="GO:0022857">
    <property type="term" value="F:transmembrane transporter activity"/>
    <property type="evidence" value="ECO:0007669"/>
    <property type="project" value="InterPro"/>
</dbReference>